<evidence type="ECO:0000313" key="2">
    <source>
        <dbReference type="Proteomes" id="UP001331515"/>
    </source>
</evidence>
<keyword evidence="2" id="KW-1185">Reference proteome</keyword>
<sequence length="87" mass="9497">MEQCSLHLRQVGHGKSETWICLMVHGEGKPGSYSSQEAKHPAALATSNTGLFPPLMVVMGEEDLSTPLRCKLRVVFPGELCGQEMLD</sequence>
<proteinExistence type="predicted"/>
<accession>A0AAN8DMB2</accession>
<dbReference type="AlphaFoldDB" id="A0AAN8DMB2"/>
<protein>
    <submittedName>
        <fullName evidence="1">Uncharacterized protein</fullName>
    </submittedName>
</protein>
<dbReference type="EMBL" id="JAURVH010001523">
    <property type="protein sequence ID" value="KAK5920578.1"/>
    <property type="molecule type" value="Genomic_DNA"/>
</dbReference>
<evidence type="ECO:0000313" key="1">
    <source>
        <dbReference type="EMBL" id="KAK5920578.1"/>
    </source>
</evidence>
<name>A0AAN8DMB2_CHAGU</name>
<reference evidence="1 2" key="1">
    <citation type="journal article" date="2023" name="Mol. Biol. Evol.">
        <title>Genomics of Secondarily Temperate Adaptation in the Only Non-Antarctic Icefish.</title>
        <authorList>
            <person name="Rivera-Colon A.G."/>
            <person name="Rayamajhi N."/>
            <person name="Minhas B.F."/>
            <person name="Madrigal G."/>
            <person name="Bilyk K.T."/>
            <person name="Yoon V."/>
            <person name="Hune M."/>
            <person name="Gregory S."/>
            <person name="Cheng C.H.C."/>
            <person name="Catchen J.M."/>
        </authorList>
    </citation>
    <scope>NUCLEOTIDE SEQUENCE [LARGE SCALE GENOMIC DNA]</scope>
    <source>
        <tissue evidence="1">White muscle</tissue>
    </source>
</reference>
<dbReference type="Proteomes" id="UP001331515">
    <property type="component" value="Unassembled WGS sequence"/>
</dbReference>
<organism evidence="1 2">
    <name type="scientific">Champsocephalus gunnari</name>
    <name type="common">Mackerel icefish</name>
    <dbReference type="NCBI Taxonomy" id="52237"/>
    <lineage>
        <taxon>Eukaryota</taxon>
        <taxon>Metazoa</taxon>
        <taxon>Chordata</taxon>
        <taxon>Craniata</taxon>
        <taxon>Vertebrata</taxon>
        <taxon>Euteleostomi</taxon>
        <taxon>Actinopterygii</taxon>
        <taxon>Neopterygii</taxon>
        <taxon>Teleostei</taxon>
        <taxon>Neoteleostei</taxon>
        <taxon>Acanthomorphata</taxon>
        <taxon>Eupercaria</taxon>
        <taxon>Perciformes</taxon>
        <taxon>Notothenioidei</taxon>
        <taxon>Channichthyidae</taxon>
        <taxon>Champsocephalus</taxon>
    </lineage>
</organism>
<comment type="caution">
    <text evidence="1">The sequence shown here is derived from an EMBL/GenBank/DDBJ whole genome shotgun (WGS) entry which is preliminary data.</text>
</comment>
<gene>
    <name evidence="1" type="ORF">CgunFtcFv8_024374</name>
</gene>